<gene>
    <name evidence="1" type="ORF">DFJ64_0693</name>
</gene>
<protein>
    <submittedName>
        <fullName evidence="1">Uncharacterized protein</fullName>
    </submittedName>
</protein>
<dbReference type="AlphaFoldDB" id="A0A3D9V1C4"/>
<sequence length="127" mass="14544">MGIALAPEGVYHWSWFGRRFLPWDDITEARPVLNYGPSIKLICRDSIWTSLPGDSALCWFGFFRRYMCTIHAGYLAVDPAIAYYGILFYLKNPDHRHELATDAGVERLRRMDFPPSLAEELSDSAKA</sequence>
<reference evidence="1 2" key="1">
    <citation type="submission" date="2018-08" db="EMBL/GenBank/DDBJ databases">
        <title>Sequencing the genomes of 1000 actinobacteria strains.</title>
        <authorList>
            <person name="Klenk H.-P."/>
        </authorList>
    </citation>
    <scope>NUCLEOTIDE SEQUENCE [LARGE SCALE GENOMIC DNA]</scope>
    <source>
        <strain evidence="1 2">DSM 22891</strain>
    </source>
</reference>
<proteinExistence type="predicted"/>
<organism evidence="1 2">
    <name type="scientific">Thermasporomyces composti</name>
    <dbReference type="NCBI Taxonomy" id="696763"/>
    <lineage>
        <taxon>Bacteria</taxon>
        <taxon>Bacillati</taxon>
        <taxon>Actinomycetota</taxon>
        <taxon>Actinomycetes</taxon>
        <taxon>Propionibacteriales</taxon>
        <taxon>Nocardioidaceae</taxon>
        <taxon>Thermasporomyces</taxon>
    </lineage>
</organism>
<dbReference type="EMBL" id="QTUC01000001">
    <property type="protein sequence ID" value="REF35317.1"/>
    <property type="molecule type" value="Genomic_DNA"/>
</dbReference>
<evidence type="ECO:0000313" key="1">
    <source>
        <dbReference type="EMBL" id="REF35317.1"/>
    </source>
</evidence>
<comment type="caution">
    <text evidence="1">The sequence shown here is derived from an EMBL/GenBank/DDBJ whole genome shotgun (WGS) entry which is preliminary data.</text>
</comment>
<keyword evidence="2" id="KW-1185">Reference proteome</keyword>
<evidence type="ECO:0000313" key="2">
    <source>
        <dbReference type="Proteomes" id="UP000256485"/>
    </source>
</evidence>
<dbReference type="Proteomes" id="UP000256485">
    <property type="component" value="Unassembled WGS sequence"/>
</dbReference>
<name>A0A3D9V1C4_THECX</name>
<accession>A0A3D9V1C4</accession>